<dbReference type="SUPFAM" id="SSF81301">
    <property type="entry name" value="Nucleotidyltransferase"/>
    <property type="match status" value="1"/>
</dbReference>
<sequence length="104" mass="11409">MDFKGIEPDESLSCFIDRVVNPDAEYLTQCGKTIDEVAKVLKSSEFDYKVMRTIKGGSIGKGTAVRGLSDVDLIFPISDITTVEALKQKIAGIKDAIQSLLKRQ</sequence>
<dbReference type="PROSITE" id="PS50152">
    <property type="entry name" value="25A_SYNTH_3"/>
    <property type="match status" value="1"/>
</dbReference>
<feature type="non-terminal residue" evidence="1">
    <location>
        <position position="1"/>
    </location>
</feature>
<dbReference type="EMBL" id="KV589985">
    <property type="protein sequence ID" value="OPL21615.1"/>
    <property type="molecule type" value="Genomic_DNA"/>
</dbReference>
<dbReference type="Gene3D" id="3.30.460.10">
    <property type="entry name" value="Beta Polymerase, domain 2"/>
    <property type="match status" value="1"/>
</dbReference>
<reference evidence="1 2" key="1">
    <citation type="journal article" date="2016" name="PLoS ONE">
        <title>A First Insight into the Genome of the Filter-Feeder Mussel Mytilus galloprovincialis.</title>
        <authorList>
            <person name="Murgarella M."/>
            <person name="Puiu D."/>
            <person name="Novoa B."/>
            <person name="Figueras A."/>
            <person name="Posada D."/>
            <person name="Canchaya C."/>
        </authorList>
    </citation>
    <scope>NUCLEOTIDE SEQUENCE [LARGE SCALE GENOMIC DNA]</scope>
    <source>
        <tissue evidence="1">Muscle</tissue>
    </source>
</reference>
<dbReference type="GO" id="GO:0005829">
    <property type="term" value="C:cytosol"/>
    <property type="evidence" value="ECO:0007669"/>
    <property type="project" value="TreeGrafter"/>
</dbReference>
<dbReference type="InterPro" id="IPR043519">
    <property type="entry name" value="NT_sf"/>
</dbReference>
<dbReference type="AlphaFoldDB" id="A0A3L5TR23"/>
<organism evidence="1 2">
    <name type="scientific">Mytilus galloprovincialis</name>
    <name type="common">Mediterranean mussel</name>
    <dbReference type="NCBI Taxonomy" id="29158"/>
    <lineage>
        <taxon>Eukaryota</taxon>
        <taxon>Metazoa</taxon>
        <taxon>Spiralia</taxon>
        <taxon>Lophotrochozoa</taxon>
        <taxon>Mollusca</taxon>
        <taxon>Bivalvia</taxon>
        <taxon>Autobranchia</taxon>
        <taxon>Pteriomorphia</taxon>
        <taxon>Mytilida</taxon>
        <taxon>Mytiloidea</taxon>
        <taxon>Mytilidae</taxon>
        <taxon>Mytilinae</taxon>
        <taxon>Mytilus</taxon>
    </lineage>
</organism>
<accession>A0A3L5TR23</accession>
<dbReference type="PANTHER" id="PTHR11258">
    <property type="entry name" value="2-5 OLIGOADENYLATE SYNTHETASE"/>
    <property type="match status" value="1"/>
</dbReference>
<feature type="non-terminal residue" evidence="1">
    <location>
        <position position="104"/>
    </location>
</feature>
<dbReference type="SMR" id="A0A3L5TR23"/>
<dbReference type="Proteomes" id="UP000266721">
    <property type="component" value="Unassembled WGS sequence"/>
</dbReference>
<protein>
    <submittedName>
        <fullName evidence="1">Uncharacterized protein</fullName>
    </submittedName>
</protein>
<dbReference type="GO" id="GO:0003725">
    <property type="term" value="F:double-stranded RNA binding"/>
    <property type="evidence" value="ECO:0007669"/>
    <property type="project" value="TreeGrafter"/>
</dbReference>
<proteinExistence type="predicted"/>
<comment type="caution">
    <text evidence="1">The sequence shown here is derived from an EMBL/GenBank/DDBJ whole genome shotgun (WGS) entry which is preliminary data.</text>
</comment>
<dbReference type="GO" id="GO:0005654">
    <property type="term" value="C:nucleoplasm"/>
    <property type="evidence" value="ECO:0007669"/>
    <property type="project" value="TreeGrafter"/>
</dbReference>
<dbReference type="PANTHER" id="PTHR11258:SF11">
    <property type="entry name" value="C2H2-TYPE DOMAIN-CONTAINING PROTEIN"/>
    <property type="match status" value="1"/>
</dbReference>
<keyword evidence="2" id="KW-1185">Reference proteome</keyword>
<evidence type="ECO:0000313" key="1">
    <source>
        <dbReference type="EMBL" id="OPL21615.1"/>
    </source>
</evidence>
<dbReference type="GO" id="GO:0001730">
    <property type="term" value="F:2'-5'-oligoadenylate synthetase activity"/>
    <property type="evidence" value="ECO:0007669"/>
    <property type="project" value="TreeGrafter"/>
</dbReference>
<name>A0A3L5TR23_MYTGA</name>
<evidence type="ECO:0000313" key="2">
    <source>
        <dbReference type="Proteomes" id="UP000266721"/>
    </source>
</evidence>
<gene>
    <name evidence="1" type="ORF">AM593_06111</name>
</gene>
<dbReference type="GO" id="GO:0016020">
    <property type="term" value="C:membrane"/>
    <property type="evidence" value="ECO:0007669"/>
    <property type="project" value="TreeGrafter"/>
</dbReference>